<dbReference type="InterPro" id="IPR000843">
    <property type="entry name" value="HTH_LacI"/>
</dbReference>
<protein>
    <submittedName>
        <fullName evidence="6">Uncharacterized protein</fullName>
    </submittedName>
</protein>
<dbReference type="GO" id="GO:0000976">
    <property type="term" value="F:transcription cis-regulatory region binding"/>
    <property type="evidence" value="ECO:0007669"/>
    <property type="project" value="TreeGrafter"/>
</dbReference>
<dbReference type="AlphaFoldDB" id="A0A1E5XHL7"/>
<dbReference type="RefSeq" id="WP_069912567.1">
    <property type="nucleotide sequence ID" value="NZ_LAJE02000400.1"/>
</dbReference>
<evidence type="ECO:0000259" key="4">
    <source>
        <dbReference type="PROSITE" id="PS50932"/>
    </source>
</evidence>
<dbReference type="SUPFAM" id="SSF47413">
    <property type="entry name" value="lambda repressor-like DNA-binding domains"/>
    <property type="match status" value="1"/>
</dbReference>
<dbReference type="InterPro" id="IPR028082">
    <property type="entry name" value="Peripla_BP_I"/>
</dbReference>
<sequence length="338" mass="36728">MATIHDVAQDAGVSPTTVSRYLNNRIELPPSTAGRIDAAIAKLDYRPNLLAKRLSTGKTEAVGLVTPEIREPFFAELASAFEDEADRHGYTVFMSSTRSDREREIASLERLHDRHVDGLLMMTNTPDDGTLANLIGKRKNVVIVDEDIPGVSVPRLFVENTEGAYVATRHLIEAGHRRIAYLGGPHGLLTVTERREGFLMAMNEAGIAVRPEYVAMGSFAPELARIATRKFLELPLPPTAIFASSDYLAIGAVMGLKEAGVSVPDDISLIGFDDMPFGALLTPPLTAIRQPVEQLGRQGFQTLLALLNGEAPPLLTRLPVELIVRQSVGAPTQKDFIA</sequence>
<dbReference type="SMART" id="SM00354">
    <property type="entry name" value="HTH_LACI"/>
    <property type="match status" value="1"/>
</dbReference>
<dbReference type="Gene3D" id="3.40.50.2300">
    <property type="match status" value="2"/>
</dbReference>
<keyword evidence="1" id="KW-0805">Transcription regulation</keyword>
<feature type="domain" description="HTH cro/C1-type" evidence="5">
    <location>
        <begin position="3"/>
        <end position="46"/>
    </location>
</feature>
<evidence type="ECO:0000256" key="1">
    <source>
        <dbReference type="ARBA" id="ARBA00023015"/>
    </source>
</evidence>
<dbReference type="PROSITE" id="PS50932">
    <property type="entry name" value="HTH_LACI_2"/>
    <property type="match status" value="1"/>
</dbReference>
<dbReference type="PROSITE" id="PS50943">
    <property type="entry name" value="HTH_CROC1"/>
    <property type="match status" value="1"/>
</dbReference>
<name>A0A1E5XHL7_9HYPH</name>
<dbReference type="InterPro" id="IPR046335">
    <property type="entry name" value="LacI/GalR-like_sensor"/>
</dbReference>
<dbReference type="Pfam" id="PF00356">
    <property type="entry name" value="LacI"/>
    <property type="match status" value="1"/>
</dbReference>
<reference evidence="6 7" key="1">
    <citation type="journal article" date="2015" name="Genome Announc.">
        <title>Genome Assemblies of Three Soil-Associated Devosia species: D. insulae, D. limi, and D. soli.</title>
        <authorList>
            <person name="Hassan Y.I."/>
            <person name="Lepp D."/>
            <person name="Zhou T."/>
        </authorList>
    </citation>
    <scope>NUCLEOTIDE SEQUENCE [LARGE SCALE GENOMIC DNA]</scope>
    <source>
        <strain evidence="6 7">DS-56</strain>
    </source>
</reference>
<gene>
    <name evidence="6" type="ORF">VW23_000380</name>
</gene>
<feature type="domain" description="HTH lacI-type" evidence="4">
    <location>
        <begin position="2"/>
        <end position="56"/>
    </location>
</feature>
<dbReference type="Proteomes" id="UP000095463">
    <property type="component" value="Unassembled WGS sequence"/>
</dbReference>
<proteinExistence type="predicted"/>
<keyword evidence="7" id="KW-1185">Reference proteome</keyword>
<dbReference type="CDD" id="cd06267">
    <property type="entry name" value="PBP1_LacI_sugar_binding-like"/>
    <property type="match status" value="1"/>
</dbReference>
<dbReference type="InterPro" id="IPR001387">
    <property type="entry name" value="Cro/C1-type_HTH"/>
</dbReference>
<dbReference type="InterPro" id="IPR010982">
    <property type="entry name" value="Lambda_DNA-bd_dom_sf"/>
</dbReference>
<keyword evidence="3" id="KW-0804">Transcription</keyword>
<dbReference type="PROSITE" id="PS00356">
    <property type="entry name" value="HTH_LACI_1"/>
    <property type="match status" value="1"/>
</dbReference>
<dbReference type="GO" id="GO:0003700">
    <property type="term" value="F:DNA-binding transcription factor activity"/>
    <property type="evidence" value="ECO:0007669"/>
    <property type="project" value="TreeGrafter"/>
</dbReference>
<evidence type="ECO:0000259" key="5">
    <source>
        <dbReference type="PROSITE" id="PS50943"/>
    </source>
</evidence>
<evidence type="ECO:0000313" key="6">
    <source>
        <dbReference type="EMBL" id="OEO28086.1"/>
    </source>
</evidence>
<dbReference type="CDD" id="cd01392">
    <property type="entry name" value="HTH_LacI"/>
    <property type="match status" value="1"/>
</dbReference>
<dbReference type="PANTHER" id="PTHR30146">
    <property type="entry name" value="LACI-RELATED TRANSCRIPTIONAL REPRESSOR"/>
    <property type="match status" value="1"/>
</dbReference>
<evidence type="ECO:0000256" key="3">
    <source>
        <dbReference type="ARBA" id="ARBA00023163"/>
    </source>
</evidence>
<dbReference type="Gene3D" id="1.10.260.40">
    <property type="entry name" value="lambda repressor-like DNA-binding domains"/>
    <property type="match status" value="1"/>
</dbReference>
<evidence type="ECO:0000256" key="2">
    <source>
        <dbReference type="ARBA" id="ARBA00023125"/>
    </source>
</evidence>
<dbReference type="PRINTS" id="PR00036">
    <property type="entry name" value="HTHLACI"/>
</dbReference>
<accession>A0A1E5XHL7</accession>
<comment type="caution">
    <text evidence="6">The sequence shown here is derived from an EMBL/GenBank/DDBJ whole genome shotgun (WGS) entry which is preliminary data.</text>
</comment>
<dbReference type="OrthoDB" id="5171752at2"/>
<keyword evidence="2" id="KW-0238">DNA-binding</keyword>
<dbReference type="SUPFAM" id="SSF53822">
    <property type="entry name" value="Periplasmic binding protein-like I"/>
    <property type="match status" value="1"/>
</dbReference>
<evidence type="ECO:0000313" key="7">
    <source>
        <dbReference type="Proteomes" id="UP000095463"/>
    </source>
</evidence>
<organism evidence="6 7">
    <name type="scientific">Devosia insulae DS-56</name>
    <dbReference type="NCBI Taxonomy" id="1116389"/>
    <lineage>
        <taxon>Bacteria</taxon>
        <taxon>Pseudomonadati</taxon>
        <taxon>Pseudomonadota</taxon>
        <taxon>Alphaproteobacteria</taxon>
        <taxon>Hyphomicrobiales</taxon>
        <taxon>Devosiaceae</taxon>
        <taxon>Devosia</taxon>
    </lineage>
</organism>
<dbReference type="Pfam" id="PF13377">
    <property type="entry name" value="Peripla_BP_3"/>
    <property type="match status" value="1"/>
</dbReference>
<dbReference type="EMBL" id="LAJE02000400">
    <property type="protein sequence ID" value="OEO28086.1"/>
    <property type="molecule type" value="Genomic_DNA"/>
</dbReference>
<dbReference type="PANTHER" id="PTHR30146:SF109">
    <property type="entry name" value="HTH-TYPE TRANSCRIPTIONAL REGULATOR GALS"/>
    <property type="match status" value="1"/>
</dbReference>